<accession>A0ACC0LS36</accession>
<comment type="caution">
    <text evidence="1">The sequence shown here is derived from an EMBL/GenBank/DDBJ whole genome shotgun (WGS) entry which is preliminary data.</text>
</comment>
<name>A0ACC0LS36_RHOML</name>
<evidence type="ECO:0000313" key="2">
    <source>
        <dbReference type="Proteomes" id="UP001062846"/>
    </source>
</evidence>
<gene>
    <name evidence="1" type="ORF">RHMOL_Rhmol11G0142600</name>
</gene>
<reference evidence="1" key="1">
    <citation type="submission" date="2022-02" db="EMBL/GenBank/DDBJ databases">
        <title>Plant Genome Project.</title>
        <authorList>
            <person name="Zhang R.-G."/>
        </authorList>
    </citation>
    <scope>NUCLEOTIDE SEQUENCE</scope>
    <source>
        <strain evidence="1">AT1</strain>
    </source>
</reference>
<organism evidence="1 2">
    <name type="scientific">Rhododendron molle</name>
    <name type="common">Chinese azalea</name>
    <name type="synonym">Azalea mollis</name>
    <dbReference type="NCBI Taxonomy" id="49168"/>
    <lineage>
        <taxon>Eukaryota</taxon>
        <taxon>Viridiplantae</taxon>
        <taxon>Streptophyta</taxon>
        <taxon>Embryophyta</taxon>
        <taxon>Tracheophyta</taxon>
        <taxon>Spermatophyta</taxon>
        <taxon>Magnoliopsida</taxon>
        <taxon>eudicotyledons</taxon>
        <taxon>Gunneridae</taxon>
        <taxon>Pentapetalae</taxon>
        <taxon>asterids</taxon>
        <taxon>Ericales</taxon>
        <taxon>Ericaceae</taxon>
        <taxon>Ericoideae</taxon>
        <taxon>Rhodoreae</taxon>
        <taxon>Rhododendron</taxon>
    </lineage>
</organism>
<protein>
    <submittedName>
        <fullName evidence="1">Uncharacterized protein</fullName>
    </submittedName>
</protein>
<sequence length="83" mass="9441">MDLKEHSAALEDQSDNNVGVSLVGSIPNLPLHVTYMRFVQWVKSIKLPVKSTVKKATATKGQKLRDLLFFFFLLELERTKSHV</sequence>
<keyword evidence="2" id="KW-1185">Reference proteome</keyword>
<dbReference type="EMBL" id="CM046398">
    <property type="protein sequence ID" value="KAI8531520.1"/>
    <property type="molecule type" value="Genomic_DNA"/>
</dbReference>
<proteinExistence type="predicted"/>
<dbReference type="Proteomes" id="UP001062846">
    <property type="component" value="Chromosome 11"/>
</dbReference>
<evidence type="ECO:0000313" key="1">
    <source>
        <dbReference type="EMBL" id="KAI8531520.1"/>
    </source>
</evidence>